<comment type="caution">
    <text evidence="3">The sequence shown here is derived from an EMBL/GenBank/DDBJ whole genome shotgun (WGS) entry which is preliminary data.</text>
</comment>
<gene>
    <name evidence="3" type="ORF">FOL47_006843</name>
</gene>
<dbReference type="PANTHER" id="PTHR15505:SF4">
    <property type="entry name" value="RIIA DOMAIN-CONTAINING PROTEIN 1"/>
    <property type="match status" value="1"/>
</dbReference>
<evidence type="ECO:0000313" key="3">
    <source>
        <dbReference type="EMBL" id="KAF4661084.1"/>
    </source>
</evidence>
<dbReference type="EMBL" id="JAAPAO010000391">
    <property type="protein sequence ID" value="KAF4661084.1"/>
    <property type="molecule type" value="Genomic_DNA"/>
</dbReference>
<feature type="region of interest" description="Disordered" evidence="1">
    <location>
        <begin position="1"/>
        <end position="28"/>
    </location>
</feature>
<dbReference type="OrthoDB" id="6334211at2759"/>
<organism evidence="3 4">
    <name type="scientific">Perkinsus chesapeaki</name>
    <name type="common">Clam parasite</name>
    <name type="synonym">Perkinsus andrewsi</name>
    <dbReference type="NCBI Taxonomy" id="330153"/>
    <lineage>
        <taxon>Eukaryota</taxon>
        <taxon>Sar</taxon>
        <taxon>Alveolata</taxon>
        <taxon>Perkinsozoa</taxon>
        <taxon>Perkinsea</taxon>
        <taxon>Perkinsida</taxon>
        <taxon>Perkinsidae</taxon>
        <taxon>Perkinsus</taxon>
    </lineage>
</organism>
<evidence type="ECO:0000313" key="4">
    <source>
        <dbReference type="Proteomes" id="UP000591131"/>
    </source>
</evidence>
<dbReference type="CDD" id="cd22973">
    <property type="entry name" value="DD_CATIP"/>
    <property type="match status" value="1"/>
</dbReference>
<dbReference type="SMART" id="SM00394">
    <property type="entry name" value="RIIa"/>
    <property type="match status" value="1"/>
</dbReference>
<dbReference type="Pfam" id="PF02197">
    <property type="entry name" value="RIIa"/>
    <property type="match status" value="1"/>
</dbReference>
<keyword evidence="4" id="KW-1185">Reference proteome</keyword>
<evidence type="ECO:0000256" key="1">
    <source>
        <dbReference type="SAM" id="MobiDB-lite"/>
    </source>
</evidence>
<dbReference type="InterPro" id="IPR003117">
    <property type="entry name" value="cAMP_dep_PK_reg_su_I/II_a/b"/>
</dbReference>
<proteinExistence type="predicted"/>
<protein>
    <recommendedName>
        <fullName evidence="2">RIIa domain-containing protein</fullName>
    </recommendedName>
</protein>
<reference evidence="3 4" key="1">
    <citation type="submission" date="2020-04" db="EMBL/GenBank/DDBJ databases">
        <title>Perkinsus chesapeaki whole genome sequence.</title>
        <authorList>
            <person name="Bogema D.R."/>
        </authorList>
    </citation>
    <scope>NUCLEOTIDE SEQUENCE [LARGE SCALE GENOMIC DNA]</scope>
    <source>
        <strain evidence="3">ATCC PRA-425</strain>
    </source>
</reference>
<dbReference type="Proteomes" id="UP000591131">
    <property type="component" value="Unassembled WGS sequence"/>
</dbReference>
<name>A0A7J6LPE4_PERCH</name>
<accession>A0A7J6LPE4</accession>
<feature type="domain" description="RIIa" evidence="2">
    <location>
        <begin position="37"/>
        <end position="74"/>
    </location>
</feature>
<dbReference type="PANTHER" id="PTHR15505">
    <property type="entry name" value="RIIA DOMAIN-CONTAINING PROTEIN 1"/>
    <property type="match status" value="1"/>
</dbReference>
<dbReference type="InterPro" id="IPR047501">
    <property type="entry name" value="DD_CATIP"/>
</dbReference>
<evidence type="ECO:0000259" key="2">
    <source>
        <dbReference type="SMART" id="SM00394"/>
    </source>
</evidence>
<dbReference type="AlphaFoldDB" id="A0A7J6LPE4"/>
<sequence length="91" mass="10184">MNAKSETAGLNCEQQQALQDKEEQLREAHEDYLKSHPELRQMLNDFIASALLQQPDDIFDFAKDYFTTFKKESNASSEGTGLGSASVTLVI</sequence>
<dbReference type="Gene3D" id="1.20.890.10">
    <property type="entry name" value="cAMP-dependent protein kinase regulatory subunit, dimerization-anchoring domain"/>
    <property type="match status" value="1"/>
</dbReference>
<dbReference type="SUPFAM" id="SSF47391">
    <property type="entry name" value="Dimerization-anchoring domain of cAMP-dependent PK regulatory subunit"/>
    <property type="match status" value="1"/>
</dbReference>
<feature type="compositionally biased region" description="Basic and acidic residues" evidence="1">
    <location>
        <begin position="19"/>
        <end position="28"/>
    </location>
</feature>